<evidence type="ECO:0000313" key="1">
    <source>
        <dbReference type="EMBL" id="MFB9690076.1"/>
    </source>
</evidence>
<name>A0ABV5UI57_9PSEU</name>
<organism evidence="1 2">
    <name type="scientific">Amycolatopsis plumensis</name>
    <dbReference type="NCBI Taxonomy" id="236508"/>
    <lineage>
        <taxon>Bacteria</taxon>
        <taxon>Bacillati</taxon>
        <taxon>Actinomycetota</taxon>
        <taxon>Actinomycetes</taxon>
        <taxon>Pseudonocardiales</taxon>
        <taxon>Pseudonocardiaceae</taxon>
        <taxon>Amycolatopsis</taxon>
    </lineage>
</organism>
<reference evidence="1 2" key="1">
    <citation type="submission" date="2024-09" db="EMBL/GenBank/DDBJ databases">
        <authorList>
            <person name="Sun Q."/>
            <person name="Mori K."/>
        </authorList>
    </citation>
    <scope>NUCLEOTIDE SEQUENCE [LARGE SCALE GENOMIC DNA]</scope>
    <source>
        <strain evidence="1 2">JCM 13852</strain>
    </source>
</reference>
<comment type="caution">
    <text evidence="1">The sequence shown here is derived from an EMBL/GenBank/DDBJ whole genome shotgun (WGS) entry which is preliminary data.</text>
</comment>
<proteinExistence type="predicted"/>
<dbReference type="Proteomes" id="UP001589535">
    <property type="component" value="Unassembled WGS sequence"/>
</dbReference>
<keyword evidence="2" id="KW-1185">Reference proteome</keyword>
<accession>A0ABV5UI57</accession>
<gene>
    <name evidence="1" type="ORF">ACFFTO_38375</name>
</gene>
<evidence type="ECO:0000313" key="2">
    <source>
        <dbReference type="Proteomes" id="UP001589535"/>
    </source>
</evidence>
<dbReference type="RefSeq" id="WP_378204888.1">
    <property type="nucleotide sequence ID" value="NZ_JBHMBK010000046.1"/>
</dbReference>
<protein>
    <submittedName>
        <fullName evidence="1">Uncharacterized protein</fullName>
    </submittedName>
</protein>
<dbReference type="EMBL" id="JBHMBK010000046">
    <property type="protein sequence ID" value="MFB9690076.1"/>
    <property type="molecule type" value="Genomic_DNA"/>
</dbReference>
<sequence length="113" mass="12919">MSGSVEAKATWGGTLWTYTNRVDWCWDGQHVTTISPIQITADIPDWSVVLGWSYEGVKSSSQWDYFGDKWVYRSLTQALFKYCPPRVICVQEVLPLIALDTYGDGTSQFQWRA</sequence>